<dbReference type="EC" id="2.1.1.63" evidence="9"/>
<dbReference type="SUPFAM" id="SSF53155">
    <property type="entry name" value="Methylated DNA-protein cysteine methyltransferase domain"/>
    <property type="match status" value="1"/>
</dbReference>
<evidence type="ECO:0000256" key="1">
    <source>
        <dbReference type="ARBA" id="ARBA00001286"/>
    </source>
</evidence>
<dbReference type="GO" id="GO:0006307">
    <property type="term" value="P:DNA alkylation repair"/>
    <property type="evidence" value="ECO:0007669"/>
    <property type="project" value="UniProtKB-UniRule"/>
</dbReference>
<dbReference type="GO" id="GO:0005737">
    <property type="term" value="C:cytoplasm"/>
    <property type="evidence" value="ECO:0007669"/>
    <property type="project" value="UniProtKB-SubCell"/>
</dbReference>
<dbReference type="HAMAP" id="MF_00772">
    <property type="entry name" value="OGT"/>
    <property type="match status" value="1"/>
</dbReference>
<evidence type="ECO:0000313" key="12">
    <source>
        <dbReference type="EMBL" id="EGK59182.1"/>
    </source>
</evidence>
<evidence type="ECO:0000313" key="13">
    <source>
        <dbReference type="Proteomes" id="UP000004067"/>
    </source>
</evidence>
<feature type="domain" description="Methylated-DNA-[protein]-cysteine S-methyltransferase DNA binding" evidence="10">
    <location>
        <begin position="162"/>
        <end position="246"/>
    </location>
</feature>
<dbReference type="Gene3D" id="3.30.160.70">
    <property type="entry name" value="Methylated DNA-protein cysteine methyltransferase domain"/>
    <property type="match status" value="1"/>
</dbReference>
<proteinExistence type="inferred from homology"/>
<dbReference type="InterPro" id="IPR008332">
    <property type="entry name" value="MethylG_MeTrfase_N"/>
</dbReference>
<dbReference type="Gene3D" id="1.10.10.10">
    <property type="entry name" value="Winged helix-like DNA-binding domain superfamily/Winged helix DNA-binding domain"/>
    <property type="match status" value="1"/>
</dbReference>
<organism evidence="12 13">
    <name type="scientific">Centipeda periodontii DSM 2778</name>
    <dbReference type="NCBI Taxonomy" id="888060"/>
    <lineage>
        <taxon>Bacteria</taxon>
        <taxon>Bacillati</taxon>
        <taxon>Bacillota</taxon>
        <taxon>Negativicutes</taxon>
        <taxon>Selenomonadales</taxon>
        <taxon>Selenomonadaceae</taxon>
        <taxon>Centipeda</taxon>
    </lineage>
</organism>
<dbReference type="GO" id="GO:0003908">
    <property type="term" value="F:methylated-DNA-[protein]-cysteine S-methyltransferase activity"/>
    <property type="evidence" value="ECO:0007669"/>
    <property type="project" value="UniProtKB-UniRule"/>
</dbReference>
<evidence type="ECO:0000256" key="7">
    <source>
        <dbReference type="ARBA" id="ARBA00023204"/>
    </source>
</evidence>
<dbReference type="Pfam" id="PF02870">
    <property type="entry name" value="Methyltransf_1N"/>
    <property type="match status" value="1"/>
</dbReference>
<comment type="function">
    <text evidence="9">Involved in the cellular defense against the biological effects of O6-methylguanine (O6-MeG) and O4-methylthymine (O4-MeT) in DNA. Repairs the methylated nucleobase in DNA by stoichiometrically transferring the methyl group to a cysteine residue in the enzyme. This is a suicide reaction: the enzyme is irreversibly inactivated.</text>
</comment>
<gene>
    <name evidence="12" type="primary">ogt2</name>
    <name evidence="12" type="ORF">HMPREF9081_1686</name>
</gene>
<dbReference type="InterPro" id="IPR036217">
    <property type="entry name" value="MethylDNA_cys_MeTrfase_DNAb"/>
</dbReference>
<dbReference type="PANTHER" id="PTHR10815:SF5">
    <property type="entry name" value="METHYLATED-DNA--PROTEIN-CYSTEINE METHYLTRANSFERASE"/>
    <property type="match status" value="1"/>
</dbReference>
<feature type="active site" description="Nucleophile; methyl group acceptor" evidence="9">
    <location>
        <position position="217"/>
    </location>
</feature>
<dbReference type="NCBIfam" id="TIGR00589">
    <property type="entry name" value="ogt"/>
    <property type="match status" value="1"/>
</dbReference>
<evidence type="ECO:0000256" key="5">
    <source>
        <dbReference type="ARBA" id="ARBA00022679"/>
    </source>
</evidence>
<comment type="subcellular location">
    <subcellularLocation>
        <location evidence="9">Cytoplasm</location>
    </subcellularLocation>
</comment>
<dbReference type="EMBL" id="AFHQ01000038">
    <property type="protein sequence ID" value="EGK59182.1"/>
    <property type="molecule type" value="Genomic_DNA"/>
</dbReference>
<evidence type="ECO:0000256" key="2">
    <source>
        <dbReference type="ARBA" id="ARBA00008711"/>
    </source>
</evidence>
<dbReference type="InterPro" id="IPR036388">
    <property type="entry name" value="WH-like_DNA-bd_sf"/>
</dbReference>
<evidence type="ECO:0000259" key="10">
    <source>
        <dbReference type="Pfam" id="PF01035"/>
    </source>
</evidence>
<comment type="catalytic activity">
    <reaction evidence="1 9">
        <text>a 4-O-methyl-thymidine in DNA + L-cysteinyl-[protein] = a thymidine in DNA + S-methyl-L-cysteinyl-[protein]</text>
        <dbReference type="Rhea" id="RHEA:53428"/>
        <dbReference type="Rhea" id="RHEA-COMP:10131"/>
        <dbReference type="Rhea" id="RHEA-COMP:10132"/>
        <dbReference type="Rhea" id="RHEA-COMP:13555"/>
        <dbReference type="Rhea" id="RHEA-COMP:13556"/>
        <dbReference type="ChEBI" id="CHEBI:29950"/>
        <dbReference type="ChEBI" id="CHEBI:82612"/>
        <dbReference type="ChEBI" id="CHEBI:137386"/>
        <dbReference type="ChEBI" id="CHEBI:137387"/>
        <dbReference type="EC" id="2.1.1.63"/>
    </reaction>
</comment>
<dbReference type="FunFam" id="1.10.10.10:FF:000214">
    <property type="entry name" value="Methylated-DNA--protein-cysteine methyltransferase"/>
    <property type="match status" value="1"/>
</dbReference>
<keyword evidence="3 9" id="KW-0963">Cytoplasm</keyword>
<sequence>MNSSHGAGIGAFLFENANLFEMGAGSFNEGAAFVQIERYMEERADLCYTRRQHERRRFTLGSRSIAGLNRVGTQKYSSGGDWMTYTIRYTSPLGDILLAEREGALIGLWIAGQDYASDLCGETVEERETPLLRETKEWLARYFAGERPAIEELPLAPRGSVFRQAVWRLLCCIPYGTTTTYGALAREVAALTGKSCMSAQAVGGAVGHNPISIIIPCHRVVGTNGSLTGYGGGLSMKIALLEHEGIDMSAFFVPKHGTKL</sequence>
<dbReference type="PANTHER" id="PTHR10815">
    <property type="entry name" value="METHYLATED-DNA--PROTEIN-CYSTEINE METHYLTRANSFERASE"/>
    <property type="match status" value="1"/>
</dbReference>
<dbReference type="InterPro" id="IPR023546">
    <property type="entry name" value="MGMT"/>
</dbReference>
<keyword evidence="7 9" id="KW-0234">DNA repair</keyword>
<dbReference type="Pfam" id="PF01035">
    <property type="entry name" value="DNA_binding_1"/>
    <property type="match status" value="1"/>
</dbReference>
<dbReference type="CDD" id="cd06445">
    <property type="entry name" value="ATase"/>
    <property type="match status" value="1"/>
</dbReference>
<keyword evidence="6 9" id="KW-0227">DNA damage</keyword>
<protein>
    <recommendedName>
        <fullName evidence="9">Methylated-DNA--protein-cysteine methyltransferase</fullName>
        <ecNumber evidence="9">2.1.1.63</ecNumber>
    </recommendedName>
    <alternativeName>
        <fullName evidence="9">6-O-methylguanine-DNA methyltransferase</fullName>
        <shortName evidence="9">MGMT</shortName>
    </alternativeName>
    <alternativeName>
        <fullName evidence="9">O-6-methylguanine-DNA-alkyltransferase</fullName>
    </alternativeName>
</protein>
<dbReference type="Proteomes" id="UP000004067">
    <property type="component" value="Unassembled WGS sequence"/>
</dbReference>
<comment type="caution">
    <text evidence="12">The sequence shown here is derived from an EMBL/GenBank/DDBJ whole genome shotgun (WGS) entry which is preliminary data.</text>
</comment>
<comment type="miscellaneous">
    <text evidence="9">This enzyme catalyzes only one turnover and therefore is not strictly catalytic. According to one definition, an enzyme is a biocatalyst that acts repeatedly and over many reaction cycles.</text>
</comment>
<feature type="domain" description="Methylguanine DNA methyltransferase ribonuclease-like" evidence="11">
    <location>
        <begin position="89"/>
        <end position="156"/>
    </location>
</feature>
<dbReference type="InterPro" id="IPR036631">
    <property type="entry name" value="MGMT_N_sf"/>
</dbReference>
<dbReference type="InterPro" id="IPR014048">
    <property type="entry name" value="MethylDNA_cys_MeTrfase_DNA-bd"/>
</dbReference>
<dbReference type="eggNOG" id="COG0350">
    <property type="taxonomic scope" value="Bacteria"/>
</dbReference>
<dbReference type="GO" id="GO:0032259">
    <property type="term" value="P:methylation"/>
    <property type="evidence" value="ECO:0007669"/>
    <property type="project" value="UniProtKB-KW"/>
</dbReference>
<dbReference type="SUPFAM" id="SSF46767">
    <property type="entry name" value="Methylated DNA-protein cysteine methyltransferase, C-terminal domain"/>
    <property type="match status" value="1"/>
</dbReference>
<accession>F5RN50</accession>
<evidence type="ECO:0000256" key="8">
    <source>
        <dbReference type="ARBA" id="ARBA00049348"/>
    </source>
</evidence>
<reference evidence="12 13" key="1">
    <citation type="submission" date="2011-04" db="EMBL/GenBank/DDBJ databases">
        <authorList>
            <person name="Muzny D."/>
            <person name="Qin X."/>
            <person name="Deng J."/>
            <person name="Jiang H."/>
            <person name="Liu Y."/>
            <person name="Qu J."/>
            <person name="Song X.-Z."/>
            <person name="Zhang L."/>
            <person name="Thornton R."/>
            <person name="Coyle M."/>
            <person name="Francisco L."/>
            <person name="Jackson L."/>
            <person name="Javaid M."/>
            <person name="Korchina V."/>
            <person name="Kovar C."/>
            <person name="Mata R."/>
            <person name="Mathew T."/>
            <person name="Ngo R."/>
            <person name="Nguyen L."/>
            <person name="Nguyen N."/>
            <person name="Okwuonu G."/>
            <person name="Ongeri F."/>
            <person name="Pham C."/>
            <person name="Simmons D."/>
            <person name="Wilczek-Boney K."/>
            <person name="Hale W."/>
            <person name="Jakkamsetti A."/>
            <person name="Pham P."/>
            <person name="Ruth R."/>
            <person name="San Lucas F."/>
            <person name="Warren J."/>
            <person name="Zhang J."/>
            <person name="Zhao Z."/>
            <person name="Zhou C."/>
            <person name="Zhu D."/>
            <person name="Lee S."/>
            <person name="Bess C."/>
            <person name="Blankenburg K."/>
            <person name="Forbes L."/>
            <person name="Fu Q."/>
            <person name="Gubbala S."/>
            <person name="Hirani K."/>
            <person name="Jayaseelan J.C."/>
            <person name="Lara F."/>
            <person name="Munidasa M."/>
            <person name="Palculict T."/>
            <person name="Patil S."/>
            <person name="Pu L.-L."/>
            <person name="Saada N."/>
            <person name="Tang L."/>
            <person name="Weissenberger G."/>
            <person name="Zhu Y."/>
            <person name="Hemphill L."/>
            <person name="Shang Y."/>
            <person name="Youmans B."/>
            <person name="Ayvaz T."/>
            <person name="Ross M."/>
            <person name="Santibanez J."/>
            <person name="Aqrawi P."/>
            <person name="Gross S."/>
            <person name="Joshi V."/>
            <person name="Fowler G."/>
            <person name="Nazareth L."/>
            <person name="Reid J."/>
            <person name="Worley K."/>
            <person name="Petrosino J."/>
            <person name="Highlander S."/>
            <person name="Gibbs R."/>
        </authorList>
    </citation>
    <scope>NUCLEOTIDE SEQUENCE [LARGE SCALE GENOMIC DNA]</scope>
    <source>
        <strain evidence="12 13">DSM 2778</strain>
    </source>
</reference>
<name>F5RN50_9FIRM</name>
<keyword evidence="13" id="KW-1185">Reference proteome</keyword>
<comment type="catalytic activity">
    <reaction evidence="8 9">
        <text>a 6-O-methyl-2'-deoxyguanosine in DNA + L-cysteinyl-[protein] = S-methyl-L-cysteinyl-[protein] + a 2'-deoxyguanosine in DNA</text>
        <dbReference type="Rhea" id="RHEA:24000"/>
        <dbReference type="Rhea" id="RHEA-COMP:10131"/>
        <dbReference type="Rhea" id="RHEA-COMP:10132"/>
        <dbReference type="Rhea" id="RHEA-COMP:11367"/>
        <dbReference type="Rhea" id="RHEA-COMP:11368"/>
        <dbReference type="ChEBI" id="CHEBI:29950"/>
        <dbReference type="ChEBI" id="CHEBI:82612"/>
        <dbReference type="ChEBI" id="CHEBI:85445"/>
        <dbReference type="ChEBI" id="CHEBI:85448"/>
        <dbReference type="EC" id="2.1.1.63"/>
    </reaction>
</comment>
<dbReference type="PROSITE" id="PS00374">
    <property type="entry name" value="MGMT"/>
    <property type="match status" value="1"/>
</dbReference>
<dbReference type="STRING" id="888060.HMPREF9081_1686"/>
<dbReference type="InterPro" id="IPR001497">
    <property type="entry name" value="MethylDNA_cys_MeTrfase_AS"/>
</dbReference>
<comment type="similarity">
    <text evidence="2 9">Belongs to the MGMT family.</text>
</comment>
<keyword evidence="4 9" id="KW-0489">Methyltransferase</keyword>
<keyword evidence="5 9" id="KW-0808">Transferase</keyword>
<evidence type="ECO:0000259" key="11">
    <source>
        <dbReference type="Pfam" id="PF02870"/>
    </source>
</evidence>
<evidence type="ECO:0000256" key="4">
    <source>
        <dbReference type="ARBA" id="ARBA00022603"/>
    </source>
</evidence>
<dbReference type="HOGENOM" id="CLU_000445_52_2_9"/>
<dbReference type="AlphaFoldDB" id="F5RN50"/>
<evidence type="ECO:0000256" key="6">
    <source>
        <dbReference type="ARBA" id="ARBA00022763"/>
    </source>
</evidence>
<evidence type="ECO:0000256" key="9">
    <source>
        <dbReference type="HAMAP-Rule" id="MF_00772"/>
    </source>
</evidence>
<evidence type="ECO:0000256" key="3">
    <source>
        <dbReference type="ARBA" id="ARBA00022490"/>
    </source>
</evidence>